<evidence type="ECO:0000313" key="2">
    <source>
        <dbReference type="Proteomes" id="UP000053480"/>
    </source>
</evidence>
<sequence>MSSDYDAELEKLLNKKLKQIINESKRMQEKHEEKELVAHLTSETFDDFIRSHKIAVVDFWAEWCAPCIILAPIIEELARDYPQVGFGKLNSDENPDIASRYGVMSLPTVIFFKDGEPVDEVLGAVPREELEVRLKQLIE</sequence>
<gene>
    <name evidence="1" type="primary">trxA</name>
    <name evidence="1" type="ORF">TQ35_0003840</name>
</gene>
<evidence type="ECO:0000313" key="1">
    <source>
        <dbReference type="EMBL" id="MEW9491321.1"/>
    </source>
</evidence>
<proteinExistence type="predicted"/>
<name>A0ACC6TNM0_9CREN</name>
<protein>
    <submittedName>
        <fullName evidence="1">Thioredoxin</fullName>
    </submittedName>
</protein>
<accession>A0ACC6TNM0</accession>
<organism evidence="1 2">
    <name type="scientific">Candidatus Aramenus sulfurataquae</name>
    <dbReference type="NCBI Taxonomy" id="1326980"/>
    <lineage>
        <taxon>Archaea</taxon>
        <taxon>Thermoproteota</taxon>
        <taxon>Thermoprotei</taxon>
        <taxon>Sulfolobales</taxon>
        <taxon>Sulfolobaceae</taxon>
        <taxon>Candidatus Aramenus</taxon>
    </lineage>
</organism>
<dbReference type="EMBL" id="JZWS03000003">
    <property type="protein sequence ID" value="MEW9491321.1"/>
    <property type="molecule type" value="Genomic_DNA"/>
</dbReference>
<comment type="caution">
    <text evidence="1">The sequence shown here is derived from an EMBL/GenBank/DDBJ whole genome shotgun (WGS) entry which is preliminary data.</text>
</comment>
<reference evidence="1" key="1">
    <citation type="submission" date="2024-07" db="EMBL/GenBank/DDBJ databases">
        <title>Metagenome and Metagenome-Assembled Genomes of Archaea from a hot spring from the geothermal field of Los Azufres, Mexico.</title>
        <authorList>
            <person name="Marin-Paredes R."/>
            <person name="Martinez-Romero E."/>
            <person name="Servin-Garciduenas L.E."/>
        </authorList>
    </citation>
    <scope>NUCLEOTIDE SEQUENCE</scope>
    <source>
        <strain evidence="1">AZ1-454</strain>
    </source>
</reference>
<dbReference type="Proteomes" id="UP000053480">
    <property type="component" value="Unassembled WGS sequence"/>
</dbReference>